<reference evidence="1" key="1">
    <citation type="submission" date="2022-04" db="EMBL/GenBank/DDBJ databases">
        <authorList>
            <person name="Friedrich I."/>
            <person name="Schneider D."/>
            <person name="Poehlein A."/>
            <person name="Hertel R."/>
            <person name="Daniel R."/>
        </authorList>
    </citation>
    <scope>NUCLEOTIDE SEQUENCE</scope>
</reference>
<accession>A0A9E7STR2</accession>
<protein>
    <submittedName>
        <fullName evidence="1">Uncharacterized protein</fullName>
    </submittedName>
</protein>
<keyword evidence="2" id="KW-1185">Reference proteome</keyword>
<dbReference type="Proteomes" id="UP001056634">
    <property type="component" value="Segment"/>
</dbReference>
<name>A0A9E7STR2_9CAUD</name>
<organism evidence="1 2">
    <name type="scientific">Brevundimonas phage vB_BpoS-Marchewka</name>
    <dbReference type="NCBI Taxonomy" id="2948604"/>
    <lineage>
        <taxon>Viruses</taxon>
        <taxon>Duplodnaviria</taxon>
        <taxon>Heunggongvirae</taxon>
        <taxon>Uroviricota</taxon>
        <taxon>Caudoviricetes</taxon>
        <taxon>Jeanschmidtviridae</taxon>
        <taxon>Marchewkavirus</taxon>
        <taxon>Marchewkavirus marchewka</taxon>
    </lineage>
</organism>
<proteinExistence type="predicted"/>
<dbReference type="EMBL" id="ON529851">
    <property type="protein sequence ID" value="UTC28627.1"/>
    <property type="molecule type" value="Genomic_DNA"/>
</dbReference>
<sequence length="99" mass="10385">MTRIALAPARTPENTTFAPGQIVTYAPGYLNGGEGRAEVLGRVENPPFADVPLYRIRMIDALPGCVMPHYGPEGGETAFAPVAAGAVVPNALWHALTAL</sequence>
<gene>
    <name evidence="1" type="ORF">MARCHEWKA_01140</name>
</gene>
<evidence type="ECO:0000313" key="2">
    <source>
        <dbReference type="Proteomes" id="UP001056634"/>
    </source>
</evidence>
<evidence type="ECO:0000313" key="1">
    <source>
        <dbReference type="EMBL" id="UTC28627.1"/>
    </source>
</evidence>